<dbReference type="Gene3D" id="3.30.450.20">
    <property type="entry name" value="PAS domain"/>
    <property type="match status" value="2"/>
</dbReference>
<dbReference type="Pfam" id="PF00990">
    <property type="entry name" value="GGDEF"/>
    <property type="match status" value="1"/>
</dbReference>
<gene>
    <name evidence="5" type="ORF">GNT65_14695</name>
</gene>
<evidence type="ECO:0000256" key="2">
    <source>
        <dbReference type="ARBA" id="ARBA00034247"/>
    </source>
</evidence>
<dbReference type="Pfam" id="PF21623">
    <property type="entry name" value="HK_sensor_dom_bact"/>
    <property type="match status" value="1"/>
</dbReference>
<organism evidence="5 6">
    <name type="scientific">Shewanella insulae</name>
    <dbReference type="NCBI Taxonomy" id="2681496"/>
    <lineage>
        <taxon>Bacteria</taxon>
        <taxon>Pseudomonadati</taxon>
        <taxon>Pseudomonadota</taxon>
        <taxon>Gammaproteobacteria</taxon>
        <taxon>Alteromonadales</taxon>
        <taxon>Shewanellaceae</taxon>
        <taxon>Shewanella</taxon>
    </lineage>
</organism>
<dbReference type="PANTHER" id="PTHR45138:SF9">
    <property type="entry name" value="DIGUANYLATE CYCLASE DGCM-RELATED"/>
    <property type="match status" value="1"/>
</dbReference>
<keyword evidence="3" id="KW-0472">Membrane</keyword>
<evidence type="ECO:0000259" key="4">
    <source>
        <dbReference type="PROSITE" id="PS50887"/>
    </source>
</evidence>
<accession>A0A6L7I3I4</accession>
<proteinExistence type="predicted"/>
<dbReference type="PROSITE" id="PS50887">
    <property type="entry name" value="GGDEF"/>
    <property type="match status" value="1"/>
</dbReference>
<dbReference type="EC" id="2.7.7.65" evidence="1"/>
<dbReference type="NCBIfam" id="TIGR00254">
    <property type="entry name" value="GGDEF"/>
    <property type="match status" value="1"/>
</dbReference>
<dbReference type="Proteomes" id="UP000474778">
    <property type="component" value="Unassembled WGS sequence"/>
</dbReference>
<dbReference type="Gene3D" id="3.30.70.270">
    <property type="match status" value="1"/>
</dbReference>
<dbReference type="InterPro" id="IPR029787">
    <property type="entry name" value="Nucleotide_cyclase"/>
</dbReference>
<evidence type="ECO:0000256" key="1">
    <source>
        <dbReference type="ARBA" id="ARBA00012528"/>
    </source>
</evidence>
<name>A0A6L7I3I4_9GAMM</name>
<dbReference type="InterPro" id="IPR000160">
    <property type="entry name" value="GGDEF_dom"/>
</dbReference>
<sequence>MDRDDSQEINLTYAKYKKSMLYSLLLLLFLSVVLAIVYMTSSSNISRDREMRQYAELGNMRASLLAELNIVGTDLAYYAHSELAISTLQQENLAAKNYLTSLMFQIGNLYKHYDQIRLLNDKGDEVIRIEQKRDASLYLVPEEALQNKANRYYFRELAGLKPMEIYASPFDLNVEHGEVELPLKPTIRYATPIYDQAGDFIGAGVINYNGNDLLEIVEDLNVHDHDKVYLLNGAGFYLKGDEAGKEWRFMFPEREQLVFGDEHPNVWRQMQKAEQGKVVTDEGEYYFSRFQLAPHSMFNIINKESAFLIMFVPDSKIQAAQKNLNNSAIIAFLLVSPMFIFLAYKLASSQVEQQKLFSQLTFDARHDALTGLYNRSAIIDFLGKSISRSRRQKAELAVSFIDVNDLKKTNDLYGHEAGDALLKGVAKVINMSIRNGDFAARIGGDEFLIVFVDCDGGCANDIMERIQAAYGVMGLGKTGKEWSLSFGCTQLLHDTDDVDSIIERADKLMYEHKTGQKNQLLP</sequence>
<dbReference type="SUPFAM" id="SSF55073">
    <property type="entry name" value="Nucleotide cyclase"/>
    <property type="match status" value="1"/>
</dbReference>
<dbReference type="AlphaFoldDB" id="A0A6L7I3I4"/>
<evidence type="ECO:0000313" key="6">
    <source>
        <dbReference type="Proteomes" id="UP000474778"/>
    </source>
</evidence>
<keyword evidence="3" id="KW-0812">Transmembrane</keyword>
<dbReference type="RefSeq" id="WP_160797477.1">
    <property type="nucleotide sequence ID" value="NZ_WRPA01000013.1"/>
</dbReference>
<dbReference type="InterPro" id="IPR029151">
    <property type="entry name" value="Sensor-like_sf"/>
</dbReference>
<dbReference type="PANTHER" id="PTHR45138">
    <property type="entry name" value="REGULATORY COMPONENTS OF SENSORY TRANSDUCTION SYSTEM"/>
    <property type="match status" value="1"/>
</dbReference>
<evidence type="ECO:0000313" key="5">
    <source>
        <dbReference type="EMBL" id="MXR69908.1"/>
    </source>
</evidence>
<feature type="domain" description="GGDEF" evidence="4">
    <location>
        <begin position="394"/>
        <end position="522"/>
    </location>
</feature>
<protein>
    <recommendedName>
        <fullName evidence="1">diguanylate cyclase</fullName>
        <ecNumber evidence="1">2.7.7.65</ecNumber>
    </recommendedName>
</protein>
<dbReference type="InterPro" id="IPR043128">
    <property type="entry name" value="Rev_trsase/Diguanyl_cyclase"/>
</dbReference>
<dbReference type="GO" id="GO:0052621">
    <property type="term" value="F:diguanylate cyclase activity"/>
    <property type="evidence" value="ECO:0007669"/>
    <property type="project" value="UniProtKB-EC"/>
</dbReference>
<keyword evidence="3" id="KW-1133">Transmembrane helix</keyword>
<evidence type="ECO:0000256" key="3">
    <source>
        <dbReference type="SAM" id="Phobius"/>
    </source>
</evidence>
<dbReference type="SUPFAM" id="SSF103190">
    <property type="entry name" value="Sensory domain-like"/>
    <property type="match status" value="2"/>
</dbReference>
<comment type="catalytic activity">
    <reaction evidence="2">
        <text>2 GTP = 3',3'-c-di-GMP + 2 diphosphate</text>
        <dbReference type="Rhea" id="RHEA:24898"/>
        <dbReference type="ChEBI" id="CHEBI:33019"/>
        <dbReference type="ChEBI" id="CHEBI:37565"/>
        <dbReference type="ChEBI" id="CHEBI:58805"/>
        <dbReference type="EC" id="2.7.7.65"/>
    </reaction>
</comment>
<comment type="caution">
    <text evidence="5">The sequence shown here is derived from an EMBL/GenBank/DDBJ whole genome shotgun (WGS) entry which is preliminary data.</text>
</comment>
<dbReference type="SMART" id="SM00267">
    <property type="entry name" value="GGDEF"/>
    <property type="match status" value="1"/>
</dbReference>
<keyword evidence="6" id="KW-1185">Reference proteome</keyword>
<dbReference type="InterPro" id="IPR048760">
    <property type="entry name" value="VP0354-like_sensor_dom"/>
</dbReference>
<feature type="transmembrane region" description="Helical" evidence="3">
    <location>
        <begin position="21"/>
        <end position="39"/>
    </location>
</feature>
<reference evidence="5 6" key="1">
    <citation type="submission" date="2019-12" db="EMBL/GenBank/DDBJ databases">
        <title>Shewanella insulae sp. nov., isolated from a tidal flat.</title>
        <authorList>
            <person name="Yoon J.-H."/>
        </authorList>
    </citation>
    <scope>NUCLEOTIDE SEQUENCE [LARGE SCALE GENOMIC DNA]</scope>
    <source>
        <strain evidence="5 6">JBTF-M18</strain>
    </source>
</reference>
<dbReference type="CDD" id="cd01949">
    <property type="entry name" value="GGDEF"/>
    <property type="match status" value="1"/>
</dbReference>
<dbReference type="EMBL" id="WRPA01000013">
    <property type="protein sequence ID" value="MXR69908.1"/>
    <property type="molecule type" value="Genomic_DNA"/>
</dbReference>
<dbReference type="InterPro" id="IPR050469">
    <property type="entry name" value="Diguanylate_Cyclase"/>
</dbReference>